<dbReference type="GO" id="GO:0006884">
    <property type="term" value="P:cell volume homeostasis"/>
    <property type="evidence" value="ECO:0007669"/>
    <property type="project" value="UniProtKB-ARBA"/>
</dbReference>
<keyword evidence="10" id="KW-0067">ATP-binding</keyword>
<dbReference type="InterPro" id="IPR008271">
    <property type="entry name" value="Ser/Thr_kinase_AS"/>
</dbReference>
<comment type="cofactor">
    <cofactor evidence="1">
        <name>Mg(2+)</name>
        <dbReference type="ChEBI" id="CHEBI:18420"/>
    </cofactor>
</comment>
<evidence type="ECO:0000256" key="14">
    <source>
        <dbReference type="ARBA" id="ARBA00061662"/>
    </source>
</evidence>
<feature type="region of interest" description="Disordered" evidence="15">
    <location>
        <begin position="1056"/>
        <end position="1082"/>
    </location>
</feature>
<comment type="catalytic activity">
    <reaction evidence="12">
        <text>L-threonyl-[protein] + ATP = O-phospho-L-threonyl-[protein] + ADP + H(+)</text>
        <dbReference type="Rhea" id="RHEA:46608"/>
        <dbReference type="Rhea" id="RHEA-COMP:11060"/>
        <dbReference type="Rhea" id="RHEA-COMP:11605"/>
        <dbReference type="ChEBI" id="CHEBI:15378"/>
        <dbReference type="ChEBI" id="CHEBI:30013"/>
        <dbReference type="ChEBI" id="CHEBI:30616"/>
        <dbReference type="ChEBI" id="CHEBI:61977"/>
        <dbReference type="ChEBI" id="CHEBI:456216"/>
        <dbReference type="EC" id="2.7.11.1"/>
    </reaction>
</comment>
<feature type="compositionally biased region" description="Low complexity" evidence="15">
    <location>
        <begin position="48"/>
        <end position="57"/>
    </location>
</feature>
<dbReference type="GO" id="GO:0005737">
    <property type="term" value="C:cytoplasm"/>
    <property type="evidence" value="ECO:0007669"/>
    <property type="project" value="UniProtKB-SubCell"/>
</dbReference>
<feature type="compositionally biased region" description="Basic residues" evidence="15">
    <location>
        <begin position="867"/>
        <end position="877"/>
    </location>
</feature>
<dbReference type="GO" id="GO:0071474">
    <property type="term" value="P:cellular hyperosmotic response"/>
    <property type="evidence" value="ECO:0007669"/>
    <property type="project" value="UniProtKB-ARBA"/>
</dbReference>
<reference evidence="17" key="2">
    <citation type="journal article" date="2015" name="J. Proteomics">
        <title>Sexual differences in the sialomes of the zebra tick, Rhipicephalus pulchellus.</title>
        <authorList>
            <person name="Tan A.W."/>
            <person name="Francischetti I.M."/>
            <person name="Slovak M."/>
            <person name="Kini R.M."/>
            <person name="Ribeiro J.M."/>
        </authorList>
    </citation>
    <scope>NUCLEOTIDE SEQUENCE</scope>
    <source>
        <tissue evidence="17">Salivary gland</tissue>
    </source>
</reference>
<dbReference type="InterPro" id="IPR050588">
    <property type="entry name" value="WNK_Ser-Thr_kinase"/>
</dbReference>
<evidence type="ECO:0000256" key="10">
    <source>
        <dbReference type="ARBA" id="ARBA00022840"/>
    </source>
</evidence>
<keyword evidence="4" id="KW-0217">Developmental protein</keyword>
<evidence type="ECO:0000256" key="11">
    <source>
        <dbReference type="ARBA" id="ARBA00023054"/>
    </source>
</evidence>
<evidence type="ECO:0000256" key="2">
    <source>
        <dbReference type="ARBA" id="ARBA00004496"/>
    </source>
</evidence>
<feature type="region of interest" description="Disordered" evidence="15">
    <location>
        <begin position="849"/>
        <end position="877"/>
    </location>
</feature>
<dbReference type="Pfam" id="PF00069">
    <property type="entry name" value="Pkinase"/>
    <property type="match status" value="1"/>
</dbReference>
<dbReference type="Pfam" id="PF12202">
    <property type="entry name" value="OSR1_C"/>
    <property type="match status" value="1"/>
</dbReference>
<evidence type="ECO:0000313" key="17">
    <source>
        <dbReference type="EMBL" id="JAA63024.1"/>
    </source>
</evidence>
<evidence type="ECO:0000256" key="7">
    <source>
        <dbReference type="ARBA" id="ARBA00022679"/>
    </source>
</evidence>
<feature type="region of interest" description="Disordered" evidence="15">
    <location>
        <begin position="1133"/>
        <end position="1164"/>
    </location>
</feature>
<dbReference type="GO" id="GO:0140693">
    <property type="term" value="F:molecular condensate scaffold activity"/>
    <property type="evidence" value="ECO:0007669"/>
    <property type="project" value="UniProtKB-ARBA"/>
</dbReference>
<keyword evidence="9 17" id="KW-0418">Kinase</keyword>
<feature type="compositionally biased region" description="Polar residues" evidence="15">
    <location>
        <begin position="1184"/>
        <end position="1193"/>
    </location>
</feature>
<feature type="non-terminal residue" evidence="17">
    <location>
        <position position="1"/>
    </location>
</feature>
<accession>L7MIL4</accession>
<keyword evidence="7" id="KW-0808">Transferase</keyword>
<dbReference type="FunFam" id="1.10.510.10:FF:000006">
    <property type="entry name" value="Serine/threonine-protein kinase WNK1 isoform 2"/>
    <property type="match status" value="1"/>
</dbReference>
<feature type="region of interest" description="Disordered" evidence="15">
    <location>
        <begin position="1397"/>
        <end position="1450"/>
    </location>
</feature>
<keyword evidence="11" id="KW-0175">Coiled coil</keyword>
<feature type="compositionally biased region" description="Low complexity" evidence="15">
    <location>
        <begin position="1405"/>
        <end position="1416"/>
    </location>
</feature>
<comment type="subcellular location">
    <subcellularLocation>
        <location evidence="2">Cytoplasm</location>
    </subcellularLocation>
</comment>
<feature type="compositionally biased region" description="Polar residues" evidence="15">
    <location>
        <begin position="507"/>
        <end position="517"/>
    </location>
</feature>
<dbReference type="Gene3D" id="3.10.20.90">
    <property type="entry name" value="Phosphatidylinositol 3-kinase Catalytic Subunit, Chain A, domain 1"/>
    <property type="match status" value="2"/>
</dbReference>
<dbReference type="SMART" id="SM00220">
    <property type="entry name" value="S_TKc"/>
    <property type="match status" value="1"/>
</dbReference>
<evidence type="ECO:0000256" key="1">
    <source>
        <dbReference type="ARBA" id="ARBA00001946"/>
    </source>
</evidence>
<feature type="compositionally biased region" description="Polar residues" evidence="15">
    <location>
        <begin position="588"/>
        <end position="602"/>
    </location>
</feature>
<feature type="region of interest" description="Disordered" evidence="15">
    <location>
        <begin position="34"/>
        <end position="59"/>
    </location>
</feature>
<evidence type="ECO:0000256" key="15">
    <source>
        <dbReference type="SAM" id="MobiDB-lite"/>
    </source>
</evidence>
<evidence type="ECO:0000256" key="4">
    <source>
        <dbReference type="ARBA" id="ARBA00022473"/>
    </source>
</evidence>
<keyword evidence="8" id="KW-0547">Nucleotide-binding</keyword>
<evidence type="ECO:0000256" key="3">
    <source>
        <dbReference type="ARBA" id="ARBA00012513"/>
    </source>
</evidence>
<keyword evidence="6" id="KW-0723">Serine/threonine-protein kinase</keyword>
<feature type="compositionally biased region" description="Low complexity" evidence="15">
    <location>
        <begin position="1133"/>
        <end position="1145"/>
    </location>
</feature>
<dbReference type="Pfam" id="PF24889">
    <property type="entry name" value="CCTL2_WNK"/>
    <property type="match status" value="1"/>
</dbReference>
<feature type="compositionally biased region" description="Low complexity" evidence="15">
    <location>
        <begin position="478"/>
        <end position="491"/>
    </location>
</feature>
<evidence type="ECO:0000256" key="5">
    <source>
        <dbReference type="ARBA" id="ARBA00022490"/>
    </source>
</evidence>
<dbReference type="CDD" id="cd13983">
    <property type="entry name" value="STKc_WNK"/>
    <property type="match status" value="1"/>
</dbReference>
<evidence type="ECO:0000256" key="12">
    <source>
        <dbReference type="ARBA" id="ARBA00047899"/>
    </source>
</evidence>
<feature type="compositionally biased region" description="Low complexity" evidence="15">
    <location>
        <begin position="849"/>
        <end position="862"/>
    </location>
</feature>
<dbReference type="FunFam" id="3.30.200.20:FF:001054">
    <property type="entry name" value="Serine/threonine-protein kinase WNK1"/>
    <property type="match status" value="1"/>
</dbReference>
<dbReference type="SUPFAM" id="SSF56112">
    <property type="entry name" value="Protein kinase-like (PK-like)"/>
    <property type="match status" value="1"/>
</dbReference>
<dbReference type="Gene3D" id="1.10.510.10">
    <property type="entry name" value="Transferase(Phosphotransferase) domain 1"/>
    <property type="match status" value="1"/>
</dbReference>
<comment type="similarity">
    <text evidence="14">Belongs to the protein kinase superfamily. Ser/Thr protein kinase family. WNK subfamily.</text>
</comment>
<evidence type="ECO:0000256" key="9">
    <source>
        <dbReference type="ARBA" id="ARBA00022777"/>
    </source>
</evidence>
<dbReference type="InterPro" id="IPR024678">
    <property type="entry name" value="Kinase_OSR1/WNK_CCT"/>
</dbReference>
<dbReference type="PANTHER" id="PTHR13902">
    <property type="entry name" value="SERINE/THREONINE-PROTEIN KINASE WNK WITH NO LYSINE -RELATED"/>
    <property type="match status" value="1"/>
</dbReference>
<dbReference type="InterPro" id="IPR011009">
    <property type="entry name" value="Kinase-like_dom_sf"/>
</dbReference>
<feature type="region of interest" description="Disordered" evidence="15">
    <location>
        <begin position="1737"/>
        <end position="1758"/>
    </location>
</feature>
<feature type="compositionally biased region" description="Low complexity" evidence="15">
    <location>
        <begin position="618"/>
        <end position="630"/>
    </location>
</feature>
<evidence type="ECO:0000256" key="13">
    <source>
        <dbReference type="ARBA" id="ARBA00048679"/>
    </source>
</evidence>
<evidence type="ECO:0000259" key="16">
    <source>
        <dbReference type="PROSITE" id="PS50011"/>
    </source>
</evidence>
<dbReference type="EC" id="2.7.11.1" evidence="3"/>
<feature type="region of interest" description="Disordered" evidence="15">
    <location>
        <begin position="565"/>
        <end position="640"/>
    </location>
</feature>
<organism evidence="17">
    <name type="scientific">Rhipicephalus pulchellus</name>
    <name type="common">Yellow backed tick</name>
    <name type="synonym">Dermacentor pulchellus</name>
    <dbReference type="NCBI Taxonomy" id="72859"/>
    <lineage>
        <taxon>Eukaryota</taxon>
        <taxon>Metazoa</taxon>
        <taxon>Ecdysozoa</taxon>
        <taxon>Arthropoda</taxon>
        <taxon>Chelicerata</taxon>
        <taxon>Arachnida</taxon>
        <taxon>Acari</taxon>
        <taxon>Parasitiformes</taxon>
        <taxon>Ixodida</taxon>
        <taxon>Ixodoidea</taxon>
        <taxon>Ixodidae</taxon>
        <taxon>Rhipicephalinae</taxon>
        <taxon>Rhipicephalus</taxon>
        <taxon>Rhipicephalus</taxon>
    </lineage>
</organism>
<dbReference type="GO" id="GO:0140694">
    <property type="term" value="P:membraneless organelle assembly"/>
    <property type="evidence" value="ECO:0007669"/>
    <property type="project" value="UniProtKB-ARBA"/>
</dbReference>
<keyword evidence="5" id="KW-0963">Cytoplasm</keyword>
<dbReference type="GO" id="GO:0004674">
    <property type="term" value="F:protein serine/threonine kinase activity"/>
    <property type="evidence" value="ECO:0007669"/>
    <property type="project" value="UniProtKB-KW"/>
</dbReference>
<protein>
    <recommendedName>
        <fullName evidence="3">non-specific serine/threonine protein kinase</fullName>
        <ecNumber evidence="3">2.7.11.1</ecNumber>
    </recommendedName>
</protein>
<comment type="catalytic activity">
    <reaction evidence="13">
        <text>L-seryl-[protein] + ATP = O-phospho-L-seryl-[protein] + ADP + H(+)</text>
        <dbReference type="Rhea" id="RHEA:17989"/>
        <dbReference type="Rhea" id="RHEA-COMP:9863"/>
        <dbReference type="Rhea" id="RHEA-COMP:11604"/>
        <dbReference type="ChEBI" id="CHEBI:15378"/>
        <dbReference type="ChEBI" id="CHEBI:29999"/>
        <dbReference type="ChEBI" id="CHEBI:30616"/>
        <dbReference type="ChEBI" id="CHEBI:83421"/>
        <dbReference type="ChEBI" id="CHEBI:456216"/>
        <dbReference type="EC" id="2.7.11.1"/>
    </reaction>
</comment>
<name>L7MIL4_RHIPC</name>
<dbReference type="Gene3D" id="3.30.200.20">
    <property type="entry name" value="Phosphorylase Kinase, domain 1"/>
    <property type="match status" value="1"/>
</dbReference>
<evidence type="ECO:0000256" key="8">
    <source>
        <dbReference type="ARBA" id="ARBA00022741"/>
    </source>
</evidence>
<proteinExistence type="evidence at transcript level"/>
<reference evidence="17" key="1">
    <citation type="submission" date="2012-11" db="EMBL/GenBank/DDBJ databases">
        <authorList>
            <person name="Lucero-Rivera Y.E."/>
            <person name="Tovar-Ramirez D."/>
        </authorList>
    </citation>
    <scope>NUCLEOTIDE SEQUENCE</scope>
    <source>
        <tissue evidence="17">Salivary gland</tissue>
    </source>
</reference>
<dbReference type="InterPro" id="IPR056865">
    <property type="entry name" value="CCTL2_WNK"/>
</dbReference>
<dbReference type="PROSITE" id="PS50011">
    <property type="entry name" value="PROTEIN_KINASE_DOM"/>
    <property type="match status" value="1"/>
</dbReference>
<dbReference type="GO" id="GO:0005524">
    <property type="term" value="F:ATP binding"/>
    <property type="evidence" value="ECO:0007669"/>
    <property type="project" value="UniProtKB-KW"/>
</dbReference>
<feature type="region of interest" description="Disordered" evidence="15">
    <location>
        <begin position="1"/>
        <end position="21"/>
    </location>
</feature>
<feature type="region of interest" description="Disordered" evidence="15">
    <location>
        <begin position="469"/>
        <end position="520"/>
    </location>
</feature>
<feature type="region of interest" description="Disordered" evidence="15">
    <location>
        <begin position="1628"/>
        <end position="1690"/>
    </location>
</feature>
<dbReference type="InterPro" id="IPR000719">
    <property type="entry name" value="Prot_kinase_dom"/>
</dbReference>
<dbReference type="PROSITE" id="PS00108">
    <property type="entry name" value="PROTEIN_KINASE_ST"/>
    <property type="match status" value="1"/>
</dbReference>
<sequence>PDGGPSRRPAATSTRARPEPAVAARGFRYVTVQQRRTAPRRAGELEDTAVVDSPSAVVDDERRDSAPLVMVRDGDDTLVLESRPEDGAALEKAASAIVVSADEDVQARDTSPDGRFLKFEEEIGRGSFKTVYKGLDTATGVAVAWCELQERLNKSERQRFREEAEMLKGLQHPNIVRFYDYWEVNTAKRKFLVLITELMTSGTLKTYLRRFKKINMKVLKSWCRQILKGLHFLHSRPPPIIHRDLKCDNIFITGTTGSVKIGDLGLATLKNRSFAKSVIGTPEFMAPEMYEEHYDESVDVYAFGMCMLEMATSEYPYSECSGPAQIYKKVTTGVRPQCFDKVESAELRDIIGQCIRLKKEERPTVKELLQLDFFQEDMGLKVEFVNREESLAGGAEKVELRLRVLDPKKRKDKHRENEAIQFEFHVENDNPDEIAKAMALTGIIMEEDARIVAMLIRNQIAALVRDRQHLQGPPPPAATLATQATAPQAGAVQSPQQPVADVHTEAADTSEQGTQPPAHSVPLNIAESALSAEGSPEDTLHAPPVDSAHRAVPLQSAFVPPVVASTAGQQPPTQQPQYASVAPAVPVTSHTSAAPQATTQVSAGPPAQPPSGVVTDTQQHQPHQQQPAAQVGGRVRPPPLSELPRLVQLVRGSPQSPAILVSPPRSFTPVPACVANGDVFAPSAFELLPPPARRNSRQLVASARSLSANDLSTGCVAMEPRREVGTSLDAERLEATLLGREMEQSFRASGRRIMAQGVTTIASVRGGSLVRSTFSAEAASRKLSVPDPPPASAVPLTRPASCHQLSTILAGSAKDELPSVAHDMETMQSQPTVISTQLYDDLRGDSASALDSASEASDLTDSSARERARKKVTKRRRAAQVEQRWPRLLVLSVEGGSVVECQLESSKGKTVTFKFDIHDMFPRDIANNLVVTNLLAEQHADMFVEQVQDIVQQLKEHPERLPIVASQPTDGRLSFENVESLVPAAIRPADKELSEPPGSCQGSPVRQLKPLTAQLQQAATAGRLAPSPVEEQAPTLFPPLQSGGPPVVALVQPPTPVTKVIPEGDSSSRLASPCGDDAQAPLSCSSSTALAANVTTPSSSTAPHGEVRSAAAPAAPAPAAPVAAVPAAPAAAAAEAATPHTTPHALSSENSFSEPEPGGTLPQQAYNVVSDLGHLQQKLVELTTPCNHPSTDPGSGENPAASMATPVEPAATAAAAAPASPKHVAAHSVAVSAAAVSTAPAVVTVAPSSSRPSSVPPERKPAVATNLEDLKLELQKLHGNTMKSNIEQGLQAIFSQNTVAPVLTPAHSQPQVPPLSAFAEHPATVSHSVGAVMPQAPSTAAAVLSAHSAGQISSSDAGSNIPVVAAAAAGSTAAAAAATTLPVSAPCTMLEPAVTRPQGIPLEQPPASSAAGPSAGRFSRFHVTPVRDDPLLGSSTSLPSTPSSSFTLAPTPSMTTAPSVIAVEAPTVATTATSPIPPMPPASTTTCPHETTVGNHVEGEVTRGGYVVSTATQTSSTEMKVPPPVPVSCGRFQVTTVVDDVAATGLVAAKQLKPSLVDLDEHTKAALTSDQEPEEPDDPEEFLKQLLARQQREREDLENRHRRELEWLRQCLRGAAWPLCEAPNGAGPPARLLPHSQSAPHFLPRHMPPLSTSPEWHSPPPLHLASSLEQRGGLHRSNSEGLPSDGARGRTRTLTDDLLRLVQLNGAVRTSCPTSLSPEPKPTLHQLMQQRHSTVALKDGPPVYPPNLQFGRGMHRHQ</sequence>
<feature type="compositionally biased region" description="Low complexity" evidence="15">
    <location>
        <begin position="1431"/>
        <end position="1450"/>
    </location>
</feature>
<evidence type="ECO:0000256" key="6">
    <source>
        <dbReference type="ARBA" id="ARBA00022527"/>
    </source>
</evidence>
<dbReference type="EMBL" id="GACK01002010">
    <property type="protein sequence ID" value="JAA63024.1"/>
    <property type="molecule type" value="mRNA"/>
</dbReference>
<feature type="domain" description="Protein kinase" evidence="16">
    <location>
        <begin position="117"/>
        <end position="374"/>
    </location>
</feature>
<feature type="region of interest" description="Disordered" evidence="15">
    <location>
        <begin position="1184"/>
        <end position="1203"/>
    </location>
</feature>